<gene>
    <name evidence="1" type="ORF">CYMTET_17063</name>
</gene>
<evidence type="ECO:0000313" key="1">
    <source>
        <dbReference type="EMBL" id="KAK3274769.1"/>
    </source>
</evidence>
<evidence type="ECO:0000313" key="2">
    <source>
        <dbReference type="Proteomes" id="UP001190700"/>
    </source>
</evidence>
<proteinExistence type="predicted"/>
<reference evidence="1 2" key="1">
    <citation type="journal article" date="2015" name="Genome Biol. Evol.">
        <title>Comparative Genomics of a Bacterivorous Green Alga Reveals Evolutionary Causalities and Consequences of Phago-Mixotrophic Mode of Nutrition.</title>
        <authorList>
            <person name="Burns J.A."/>
            <person name="Paasch A."/>
            <person name="Narechania A."/>
            <person name="Kim E."/>
        </authorList>
    </citation>
    <scope>NUCLEOTIDE SEQUENCE [LARGE SCALE GENOMIC DNA]</scope>
    <source>
        <strain evidence="1 2">PLY_AMNH</strain>
    </source>
</reference>
<sequence length="516" mass="58145">MEKAPLFDEASDTILDPRRILNEDELPQFIDYADAKGNNKKKVGAGKGDIAQEPTNPNRTCVTVHMIWSLDGFKWGDQIIFAQARLTSDMAIDEARSTFTNEIHETQRVSTFLLISPAEKGVQTGHTLAERMDMLDKEVSARGLLRPIIILTDGHKSRFSDEVLSKCREYQFRMYVERSNSSQFLQALDQFNKKFHNQYNKAKKNYKKEKASQLTQETGKPHSTGDIKLSKVDFLIIFSRISMDWSTAEDRRTAFRVVGLLQNAMAPSEIDRKAFIVQPNSPKAQSELVFGPVASPENVRKDSAQYWKAKFYACDERRKALEQMHVRPKQVGLLDVPVFTPSGKKRKRNFTDKHGSLDLQQMYELRRQADAQEAAVVAQREENMRSRQARVDAAYEEHQALIDAFFLCHVDDVWECACGNTPCPQKNKKYCAFCHKVKARVCMTAACKSARIAQAHSSGVAASRLACGPCGAGSSGAGAGTSGAGTSVEHAGTLNIWNIWCWNIRCWNICCWWNIL</sequence>
<name>A0AAE0GAV1_9CHLO</name>
<accession>A0AAE0GAV1</accession>
<organism evidence="1 2">
    <name type="scientific">Cymbomonas tetramitiformis</name>
    <dbReference type="NCBI Taxonomy" id="36881"/>
    <lineage>
        <taxon>Eukaryota</taxon>
        <taxon>Viridiplantae</taxon>
        <taxon>Chlorophyta</taxon>
        <taxon>Pyramimonadophyceae</taxon>
        <taxon>Pyramimonadales</taxon>
        <taxon>Pyramimonadaceae</taxon>
        <taxon>Cymbomonas</taxon>
    </lineage>
</organism>
<dbReference type="EMBL" id="LGRX02007538">
    <property type="protein sequence ID" value="KAK3274769.1"/>
    <property type="molecule type" value="Genomic_DNA"/>
</dbReference>
<keyword evidence="2" id="KW-1185">Reference proteome</keyword>
<protein>
    <submittedName>
        <fullName evidence="1">Uncharacterized protein</fullName>
    </submittedName>
</protein>
<dbReference type="AlphaFoldDB" id="A0AAE0GAV1"/>
<dbReference type="Proteomes" id="UP001190700">
    <property type="component" value="Unassembled WGS sequence"/>
</dbReference>
<comment type="caution">
    <text evidence="1">The sequence shown here is derived from an EMBL/GenBank/DDBJ whole genome shotgun (WGS) entry which is preliminary data.</text>
</comment>